<dbReference type="EC" id="2.4.1.267" evidence="4"/>
<evidence type="ECO:0000256" key="1">
    <source>
        <dbReference type="ARBA" id="ARBA00004477"/>
    </source>
</evidence>
<dbReference type="SUPFAM" id="SSF53901">
    <property type="entry name" value="Thiolase-like"/>
    <property type="match status" value="1"/>
</dbReference>
<evidence type="ECO:0000256" key="9">
    <source>
        <dbReference type="ARBA" id="ARBA00022989"/>
    </source>
</evidence>
<evidence type="ECO:0000256" key="7">
    <source>
        <dbReference type="ARBA" id="ARBA00022692"/>
    </source>
</evidence>
<keyword evidence="7 12" id="KW-0812">Transmembrane</keyword>
<gene>
    <name evidence="14" type="ORF">CTI12_AA128470</name>
</gene>
<feature type="transmembrane region" description="Helical" evidence="12">
    <location>
        <begin position="848"/>
        <end position="866"/>
    </location>
</feature>
<keyword evidence="8" id="KW-0256">Endoplasmic reticulum</keyword>
<dbReference type="GO" id="GO:0005789">
    <property type="term" value="C:endoplasmic reticulum membrane"/>
    <property type="evidence" value="ECO:0007669"/>
    <property type="project" value="UniProtKB-SubCell"/>
</dbReference>
<feature type="transmembrane region" description="Helical" evidence="12">
    <location>
        <begin position="481"/>
        <end position="502"/>
    </location>
</feature>
<accession>A0A2U1PP93</accession>
<dbReference type="GO" id="GO:0006633">
    <property type="term" value="P:fatty acid biosynthetic process"/>
    <property type="evidence" value="ECO:0007669"/>
    <property type="project" value="InterPro"/>
</dbReference>
<name>A0A2U1PP93_ARTAN</name>
<dbReference type="UniPathway" id="UPA00378"/>
<evidence type="ECO:0000313" key="15">
    <source>
        <dbReference type="Proteomes" id="UP000245207"/>
    </source>
</evidence>
<evidence type="ECO:0000256" key="4">
    <source>
        <dbReference type="ARBA" id="ARBA00011937"/>
    </source>
</evidence>
<evidence type="ECO:0000256" key="5">
    <source>
        <dbReference type="ARBA" id="ARBA00022676"/>
    </source>
</evidence>
<feature type="transmembrane region" description="Helical" evidence="12">
    <location>
        <begin position="337"/>
        <end position="357"/>
    </location>
</feature>
<dbReference type="PANTHER" id="PTHR12413:SF1">
    <property type="entry name" value="DOLICHYL PYROPHOSPHATE MAN9GLCNAC2 ALPHA-1,3-GLUCOSYLTRANSFERASE"/>
    <property type="match status" value="1"/>
</dbReference>
<dbReference type="InterPro" id="IPR013601">
    <property type="entry name" value="FAE1_typ3_polyketide_synth"/>
</dbReference>
<comment type="pathway">
    <text evidence="2">Protein modification; protein glycosylation.</text>
</comment>
<dbReference type="OrthoDB" id="4983at2759"/>
<feature type="transmembrane region" description="Helical" evidence="12">
    <location>
        <begin position="400"/>
        <end position="417"/>
    </location>
</feature>
<feature type="transmembrane region" description="Helical" evidence="12">
    <location>
        <begin position="1160"/>
        <end position="1180"/>
    </location>
</feature>
<keyword evidence="9 12" id="KW-1133">Transmembrane helix</keyword>
<dbReference type="PANTHER" id="PTHR12413">
    <property type="entry name" value="DOLICHYL GLYCOSYLTRANSFERASE"/>
    <property type="match status" value="1"/>
</dbReference>
<organism evidence="14 15">
    <name type="scientific">Artemisia annua</name>
    <name type="common">Sweet wormwood</name>
    <dbReference type="NCBI Taxonomy" id="35608"/>
    <lineage>
        <taxon>Eukaryota</taxon>
        <taxon>Viridiplantae</taxon>
        <taxon>Streptophyta</taxon>
        <taxon>Embryophyta</taxon>
        <taxon>Tracheophyta</taxon>
        <taxon>Spermatophyta</taxon>
        <taxon>Magnoliopsida</taxon>
        <taxon>eudicotyledons</taxon>
        <taxon>Gunneridae</taxon>
        <taxon>Pentapetalae</taxon>
        <taxon>asterids</taxon>
        <taxon>campanulids</taxon>
        <taxon>Asterales</taxon>
        <taxon>Asteraceae</taxon>
        <taxon>Asteroideae</taxon>
        <taxon>Anthemideae</taxon>
        <taxon>Artemisiinae</taxon>
        <taxon>Artemisia</taxon>
    </lineage>
</organism>
<comment type="subcellular location">
    <subcellularLocation>
        <location evidence="1">Endoplasmic reticulum membrane</location>
        <topology evidence="1">Multi-pass membrane protein</topology>
    </subcellularLocation>
</comment>
<feature type="transmembrane region" description="Helical" evidence="12">
    <location>
        <begin position="812"/>
        <end position="836"/>
    </location>
</feature>
<dbReference type="AlphaFoldDB" id="A0A2U1PP93"/>
<keyword evidence="5" id="KW-0328">Glycosyltransferase</keyword>
<evidence type="ECO:0000256" key="2">
    <source>
        <dbReference type="ARBA" id="ARBA00004922"/>
    </source>
</evidence>
<dbReference type="Pfam" id="PF03155">
    <property type="entry name" value="Alg6_Alg8"/>
    <property type="match status" value="2"/>
</dbReference>
<protein>
    <recommendedName>
        <fullName evidence="4">dolichyl-P-Glc:Man9GlcNAc2-PP-dolichol alpha-1,3-glucosyltransferase</fullName>
        <ecNumber evidence="4">2.4.1.267</ecNumber>
    </recommendedName>
    <alternativeName>
        <fullName evidence="11">Dol-P-Glc:Man(9)GlcNAc(2)-PP-Dol alpha-1,3-glucosyltransferase</fullName>
    </alternativeName>
</protein>
<dbReference type="Proteomes" id="UP000245207">
    <property type="component" value="Unassembled WGS sequence"/>
</dbReference>
<feature type="transmembrane region" description="Helical" evidence="12">
    <location>
        <begin position="159"/>
        <end position="175"/>
    </location>
</feature>
<dbReference type="GO" id="GO:0042281">
    <property type="term" value="F:dolichyl pyrophosphate Man9GlcNAc2 alpha-1,3-glucosyltransferase activity"/>
    <property type="evidence" value="ECO:0007669"/>
    <property type="project" value="UniProtKB-EC"/>
</dbReference>
<dbReference type="Pfam" id="PF08392">
    <property type="entry name" value="FAE1_CUT1_RppA"/>
    <property type="match status" value="1"/>
</dbReference>
<proteinExistence type="inferred from homology"/>
<dbReference type="InterPro" id="IPR004856">
    <property type="entry name" value="Glyco_trans_ALG6/ALG8"/>
</dbReference>
<evidence type="ECO:0000256" key="3">
    <source>
        <dbReference type="ARBA" id="ARBA00008715"/>
    </source>
</evidence>
<evidence type="ECO:0000256" key="6">
    <source>
        <dbReference type="ARBA" id="ARBA00022679"/>
    </source>
</evidence>
<feature type="transmembrane region" description="Helical" evidence="12">
    <location>
        <begin position="123"/>
        <end position="147"/>
    </location>
</feature>
<feature type="transmembrane region" description="Helical" evidence="12">
    <location>
        <begin position="12"/>
        <end position="34"/>
    </location>
</feature>
<feature type="transmembrane region" description="Helical" evidence="12">
    <location>
        <begin position="945"/>
        <end position="962"/>
    </location>
</feature>
<evidence type="ECO:0000256" key="11">
    <source>
        <dbReference type="ARBA" id="ARBA00032921"/>
    </source>
</evidence>
<evidence type="ECO:0000256" key="12">
    <source>
        <dbReference type="SAM" id="Phobius"/>
    </source>
</evidence>
<dbReference type="GO" id="GO:0016747">
    <property type="term" value="F:acyltransferase activity, transferring groups other than amino-acyl groups"/>
    <property type="evidence" value="ECO:0007669"/>
    <property type="project" value="InterPro"/>
</dbReference>
<sequence>MAKAAVANSTTWWKGISAPFICVSLFAILVRLAVSLHPYSGAGDPPKYGDFEAQRHWMEITTSLPVHEWYHNTTQNDLTYWGLDYPPLTAYQSYLHGLVLRFFHPDSVQLYTSRGHESYFGKLLMRWTVLTSDVLIFLPAALWFIVVYRDRSKGHKSNLAWHVAMILLNPCLILIDHGHFQYNCISLGLALGAVAAVLYDKDLVASFLFSLALNHKQMSAYYAPAFFSHLLGKCLKRQNPLLEVSKLGMVVIGTFGLVWLPYLQSKVAVLEVLSRLAPFERGIYEDYVANFWCTTSVLIKWKRLFTTPSLKLLSLSMTVSSCLPSMFLQIRSPSNRGFLYGLLNSAFSFYLFSFQVHEKSILLPLLPATILALEEPFVFQWFTQFALLSMFPLLIRDKLLLPYIALYVCFGCGLLKLEAVDFVETVDSCIWKEADLILLSLDFDIWILAEFIFAEENANVNHNRKNDVLYLCLTKSNLTKTWASVIGFLMCIGSFLGVIVLIDIHMYQLKEHHHAVSVSKKLLESDKPMGIHQALNLNRLNHYFLFLRHPLLTHLSCIGRSFISTSNNMSLIQLLLSFFTIIFIFTVYFVSKPNTIYLMDYICYNPPKALRSPFSFFMESSKIYLKNNPKSVEFQMRILERSGLSEETCLAPGFHYMPPKTTIDDSRVETELVIRKIQHLVLTVLANVSDNYEHAFDTFWGSVLKQDLLLGDNLFAILVRLAVSLHPYSGAGDPPKYGDFEAQRHWMEITTSLPVHEWYHNTTQNDLTYWGLDYPPLTAYQSYVHGLVLRFFHPDSVQLYTSRGHESYFGKLLMRWTVLTSDVLIFFPAALWFIVVYRDQSKGHKSNLAWHVAMILLNPCLILIDHGHFQACTQISTTNYNCISLGLALGAVAAVLYDKDLVASFLFSLALNHKQMSAYYAPAFFSHLLGKCLKRQNPLLEVSKLGMVVIGTFGLVWLPYLQSKVAVLEVLSRLAPFERGIYEDYVANFWCTTSVLIKWKRLFTTPSLKLLSLTMTVSSCLPSMFLQIRSPSNRGFLYGQLNSAFSFYLFSFQVHEKSILLPLLPATILAVEEPFVFQWFTQFALLSMFPLLIRDKLLLPYIALYGIFIFVYYAPNGKPDTPNSRFSSHLTSFLISFILFLSFVLHIIYLTVNPPKKYPFLFEAVIMLLCFSQFVLVAVYSNWKQWILWKQSTVAFGKKQI</sequence>
<feature type="transmembrane region" description="Helical" evidence="12">
    <location>
        <begin position="1126"/>
        <end position="1148"/>
    </location>
</feature>
<keyword evidence="10 12" id="KW-0472">Membrane</keyword>
<dbReference type="STRING" id="35608.A0A2U1PP93"/>
<dbReference type="InterPro" id="IPR016039">
    <property type="entry name" value="Thiolase-like"/>
</dbReference>
<evidence type="ECO:0000256" key="8">
    <source>
        <dbReference type="ARBA" id="ARBA00022824"/>
    </source>
</evidence>
<dbReference type="EMBL" id="PKPP01000900">
    <property type="protein sequence ID" value="PWA87584.1"/>
    <property type="molecule type" value="Genomic_DNA"/>
</dbReference>
<evidence type="ECO:0000259" key="13">
    <source>
        <dbReference type="Pfam" id="PF08392"/>
    </source>
</evidence>
<feature type="transmembrane region" description="Helical" evidence="12">
    <location>
        <begin position="878"/>
        <end position="897"/>
    </location>
</feature>
<comment type="caution">
    <text evidence="14">The sequence shown here is derived from an EMBL/GenBank/DDBJ whole genome shotgun (WGS) entry which is preliminary data.</text>
</comment>
<reference evidence="14 15" key="1">
    <citation type="journal article" date="2018" name="Mol. Plant">
        <title>The genome of Artemisia annua provides insight into the evolution of Asteraceae family and artemisinin biosynthesis.</title>
        <authorList>
            <person name="Shen Q."/>
            <person name="Zhang L."/>
            <person name="Liao Z."/>
            <person name="Wang S."/>
            <person name="Yan T."/>
            <person name="Shi P."/>
            <person name="Liu M."/>
            <person name="Fu X."/>
            <person name="Pan Q."/>
            <person name="Wang Y."/>
            <person name="Lv Z."/>
            <person name="Lu X."/>
            <person name="Zhang F."/>
            <person name="Jiang W."/>
            <person name="Ma Y."/>
            <person name="Chen M."/>
            <person name="Hao X."/>
            <person name="Li L."/>
            <person name="Tang Y."/>
            <person name="Lv G."/>
            <person name="Zhou Y."/>
            <person name="Sun X."/>
            <person name="Brodelius P.E."/>
            <person name="Rose J.K.C."/>
            <person name="Tang K."/>
        </authorList>
    </citation>
    <scope>NUCLEOTIDE SEQUENCE [LARGE SCALE GENOMIC DNA]</scope>
    <source>
        <strain evidence="15">cv. Huhao1</strain>
        <tissue evidence="14">Leaf</tissue>
    </source>
</reference>
<keyword evidence="15" id="KW-1185">Reference proteome</keyword>
<feature type="domain" description="FAE" evidence="13">
    <location>
        <begin position="589"/>
        <end position="677"/>
    </location>
</feature>
<evidence type="ECO:0000256" key="10">
    <source>
        <dbReference type="ARBA" id="ARBA00023136"/>
    </source>
</evidence>
<comment type="similarity">
    <text evidence="3">Belongs to the ALG6/ALG8 glucosyltransferase family.</text>
</comment>
<keyword evidence="6 14" id="KW-0808">Transferase</keyword>
<feature type="transmembrane region" description="Helical" evidence="12">
    <location>
        <begin position="569"/>
        <end position="590"/>
    </location>
</feature>
<feature type="transmembrane region" description="Helical" evidence="12">
    <location>
        <begin position="1098"/>
        <end position="1114"/>
    </location>
</feature>
<evidence type="ECO:0000313" key="14">
    <source>
        <dbReference type="EMBL" id="PWA87584.1"/>
    </source>
</evidence>
<feature type="transmembrane region" description="Helical" evidence="12">
    <location>
        <begin position="247"/>
        <end position="264"/>
    </location>
</feature>